<organism evidence="5 6">
    <name type="scientific">Pocillopora damicornis</name>
    <name type="common">Cauliflower coral</name>
    <name type="synonym">Millepora damicornis</name>
    <dbReference type="NCBI Taxonomy" id="46731"/>
    <lineage>
        <taxon>Eukaryota</taxon>
        <taxon>Metazoa</taxon>
        <taxon>Cnidaria</taxon>
        <taxon>Anthozoa</taxon>
        <taxon>Hexacorallia</taxon>
        <taxon>Scleractinia</taxon>
        <taxon>Astrocoeniina</taxon>
        <taxon>Pocilloporidae</taxon>
        <taxon>Pocillopora</taxon>
    </lineage>
</organism>
<dbReference type="AlphaFoldDB" id="A0A3M6UXT4"/>
<feature type="transmembrane region" description="Helical" evidence="3">
    <location>
        <begin position="759"/>
        <end position="783"/>
    </location>
</feature>
<dbReference type="Pfam" id="PF12349">
    <property type="entry name" value="Sterol-sensing"/>
    <property type="match status" value="1"/>
</dbReference>
<feature type="region of interest" description="Disordered" evidence="2">
    <location>
        <begin position="889"/>
        <end position="922"/>
    </location>
</feature>
<name>A0A3M6UXT4_POCDA</name>
<reference evidence="5 6" key="1">
    <citation type="journal article" date="2018" name="Sci. Rep.">
        <title>Comparative analysis of the Pocillopora damicornis genome highlights role of immune system in coral evolution.</title>
        <authorList>
            <person name="Cunning R."/>
            <person name="Bay R.A."/>
            <person name="Gillette P."/>
            <person name="Baker A.C."/>
            <person name="Traylor-Knowles N."/>
        </authorList>
    </citation>
    <scope>NUCLEOTIDE SEQUENCE [LARGE SCALE GENOMIC DNA]</scope>
    <source>
        <strain evidence="5">RSMAS</strain>
        <tissue evidence="5">Whole animal</tissue>
    </source>
</reference>
<accession>A0A3M6UXT4</accession>
<evidence type="ECO:0000313" key="5">
    <source>
        <dbReference type="EMBL" id="RMX58496.1"/>
    </source>
</evidence>
<evidence type="ECO:0000256" key="2">
    <source>
        <dbReference type="SAM" id="MobiDB-lite"/>
    </source>
</evidence>
<dbReference type="InterPro" id="IPR051697">
    <property type="entry name" value="Patched_domain-protein"/>
</dbReference>
<dbReference type="PANTHER" id="PTHR10796">
    <property type="entry name" value="PATCHED-RELATED"/>
    <property type="match status" value="1"/>
</dbReference>
<proteinExistence type="inferred from homology"/>
<dbReference type="Gene3D" id="1.20.1640.10">
    <property type="entry name" value="Multidrug efflux transporter AcrB transmembrane domain"/>
    <property type="match status" value="2"/>
</dbReference>
<dbReference type="PROSITE" id="PS50156">
    <property type="entry name" value="SSD"/>
    <property type="match status" value="2"/>
</dbReference>
<dbReference type="InterPro" id="IPR000731">
    <property type="entry name" value="SSD"/>
</dbReference>
<keyword evidence="3" id="KW-1133">Transmembrane helix</keyword>
<dbReference type="OrthoDB" id="6510177at2759"/>
<gene>
    <name evidence="5" type="ORF">pdam_00010746</name>
</gene>
<keyword evidence="6" id="KW-1185">Reference proteome</keyword>
<evidence type="ECO:0000256" key="1">
    <source>
        <dbReference type="ARBA" id="ARBA00005585"/>
    </source>
</evidence>
<sequence length="950" mass="106430">MANLKTTIELNQELKSESSCSCPRSFNPCVLWSKLCSWYLRLFESFFGWFGEGIAKNPLITIQICLMFISVCSVGFVWFQSEGRTVKLYIPQESKALDDLETAERYFRVNFRDEIVLLVAKRNHPNVLYPECLRQAFRAHKAVMNLESYVDFCVTLSGNKSRSPEDCVMTNPLEFLQFNEINLIGKDLTQVQLELNKAANDTSLVTRNGRPFWFNLDGVFGSITRKQEIITGAKALQMIYPIRAPSDDDAYEDVLKWETKFIEKMASLVDKLSCFEVHYSSERSMDDAIDESTGSDVTLVSITFTLMISFACIMLGKFFNPLTGHSLLAIAGVFAVALGILAGLGLGMWFRVPFVSFVGILPFLVLGIGIDDMFIMVDELDRQPSGMSTIKKIKAVTRHTGTTVTMTTVTDLVAFAVSTSTSFPAVRYFCIYAALTVTSSFLMIVTFFVAVMTYDVRRIKSGRRDNFPCCLAPRPKDGEPAWDEPVAQTSNRVMKAWGKFLMSRATKCVVIIISLALLNAGIYGVTQVDEAFDERMLAKDDSYYKQFLMAQQNHFDLSMPVSIVETGGVDYKMSSTQEQIKALTNIVTENEYYEKRSLSWMDEFSHYAEQTNKSITGPNFLPALKEFLRIPAFSHFSQDLKFTEDGARLEASRILGFMKGIISSTFHKNAMLTLREDITEKSELDAFPINRFFIYFEQYAITTRETVRNLLIAALAVLVVTSPFLMDCTVTFLVVLNFAALICELFGLMVIWNVSLNSVTMIILVMAIGFAVDYSAHIAHAYITSNVATANGRVVHALSTLGASVFMGGFSTFLGMVVLAFAASEIFRIFFKMFFGIVVLGLLHGLCILPVYLSLLWWRPSVIIRSPSLGGASGKLGSGDVRVEEIDVTENKVQHENRREKTTLIGKNEASHGEEQETDTAQGLLTDSVEAFVDEWALTRVPDPERETNV</sequence>
<feature type="transmembrane region" description="Helical" evidence="3">
    <location>
        <begin position="297"/>
        <end position="315"/>
    </location>
</feature>
<keyword evidence="3" id="KW-0472">Membrane</keyword>
<evidence type="ECO:0000313" key="6">
    <source>
        <dbReference type="Proteomes" id="UP000275408"/>
    </source>
</evidence>
<dbReference type="SUPFAM" id="SSF82866">
    <property type="entry name" value="Multidrug efflux transporter AcrB transmembrane domain"/>
    <property type="match status" value="2"/>
</dbReference>
<protein>
    <recommendedName>
        <fullName evidence="4">SSD domain-containing protein</fullName>
    </recommendedName>
</protein>
<dbReference type="PANTHER" id="PTHR10796:SF92">
    <property type="entry name" value="PATCHED-RELATED, ISOFORM A"/>
    <property type="match status" value="1"/>
</dbReference>
<keyword evidence="3" id="KW-0812">Transmembrane</keyword>
<feature type="transmembrane region" description="Helical" evidence="3">
    <location>
        <begin position="59"/>
        <end position="79"/>
    </location>
</feature>
<feature type="domain" description="SSD" evidence="4">
    <location>
        <begin position="712"/>
        <end position="855"/>
    </location>
</feature>
<feature type="transmembrane region" description="Helical" evidence="3">
    <location>
        <begin position="327"/>
        <end position="348"/>
    </location>
</feature>
<feature type="transmembrane region" description="Helical" evidence="3">
    <location>
        <begin position="707"/>
        <end position="726"/>
    </location>
</feature>
<evidence type="ECO:0000256" key="3">
    <source>
        <dbReference type="SAM" id="Phobius"/>
    </source>
</evidence>
<evidence type="ECO:0000259" key="4">
    <source>
        <dbReference type="PROSITE" id="PS50156"/>
    </source>
</evidence>
<feature type="transmembrane region" description="Helical" evidence="3">
    <location>
        <begin position="429"/>
        <end position="454"/>
    </location>
</feature>
<feature type="transmembrane region" description="Helical" evidence="3">
    <location>
        <begin position="732"/>
        <end position="752"/>
    </location>
</feature>
<feature type="transmembrane region" description="Helical" evidence="3">
    <location>
        <begin position="396"/>
        <end position="417"/>
    </location>
</feature>
<comment type="caution">
    <text evidence="5">The sequence shown here is derived from an EMBL/GenBank/DDBJ whole genome shotgun (WGS) entry which is preliminary data.</text>
</comment>
<feature type="transmembrane region" description="Helical" evidence="3">
    <location>
        <begin position="803"/>
        <end position="822"/>
    </location>
</feature>
<dbReference type="EMBL" id="RCHS01000500">
    <property type="protein sequence ID" value="RMX58496.1"/>
    <property type="molecule type" value="Genomic_DNA"/>
</dbReference>
<feature type="transmembrane region" description="Helical" evidence="3">
    <location>
        <begin position="834"/>
        <end position="858"/>
    </location>
</feature>
<dbReference type="Proteomes" id="UP000275408">
    <property type="component" value="Unassembled WGS sequence"/>
</dbReference>
<feature type="transmembrane region" description="Helical" evidence="3">
    <location>
        <begin position="354"/>
        <end position="375"/>
    </location>
</feature>
<feature type="domain" description="SSD" evidence="4">
    <location>
        <begin position="296"/>
        <end position="454"/>
    </location>
</feature>
<comment type="similarity">
    <text evidence="1">Belongs to the patched family.</text>
</comment>
<dbReference type="InterPro" id="IPR053958">
    <property type="entry name" value="HMGCR/SNAP/NPC1-like_SSD"/>
</dbReference>
<dbReference type="GO" id="GO:0016020">
    <property type="term" value="C:membrane"/>
    <property type="evidence" value="ECO:0007669"/>
    <property type="project" value="TreeGrafter"/>
</dbReference>
<feature type="compositionally biased region" description="Basic and acidic residues" evidence="2">
    <location>
        <begin position="889"/>
        <end position="902"/>
    </location>
</feature>